<comment type="caution">
    <text evidence="1">The sequence shown here is derived from an EMBL/GenBank/DDBJ whole genome shotgun (WGS) entry which is preliminary data.</text>
</comment>
<reference evidence="1 2" key="1">
    <citation type="journal article" date="2020" name="Microb. Genom.">
        <title>Genetic diversity of clinical and environmental Mucorales isolates obtained from an investigation of mucormycosis cases among solid organ transplant recipients.</title>
        <authorList>
            <person name="Nguyen M.H."/>
            <person name="Kaul D."/>
            <person name="Muto C."/>
            <person name="Cheng S.J."/>
            <person name="Richter R.A."/>
            <person name="Bruno V.M."/>
            <person name="Liu G."/>
            <person name="Beyhan S."/>
            <person name="Sundermann A.J."/>
            <person name="Mounaud S."/>
            <person name="Pasculle A.W."/>
            <person name="Nierman W.C."/>
            <person name="Driscoll E."/>
            <person name="Cumbie R."/>
            <person name="Clancy C.J."/>
            <person name="Dupont C.L."/>
        </authorList>
    </citation>
    <scope>NUCLEOTIDE SEQUENCE [LARGE SCALE GENOMIC DNA]</scope>
    <source>
        <strain evidence="1 2">GL24</strain>
    </source>
</reference>
<name>A0A9P6XNJ7_9FUNG</name>
<evidence type="ECO:0000313" key="1">
    <source>
        <dbReference type="EMBL" id="KAG1529405.1"/>
    </source>
</evidence>
<accession>A0A9P6XNJ7</accession>
<keyword evidence="2" id="KW-1185">Reference proteome</keyword>
<gene>
    <name evidence="1" type="ORF">G6F50_018022</name>
</gene>
<dbReference type="Proteomes" id="UP000740926">
    <property type="component" value="Unassembled WGS sequence"/>
</dbReference>
<dbReference type="AlphaFoldDB" id="A0A9P6XNJ7"/>
<protein>
    <submittedName>
        <fullName evidence="1">Uncharacterized protein</fullName>
    </submittedName>
</protein>
<organism evidence="1 2">
    <name type="scientific">Rhizopus delemar</name>
    <dbReference type="NCBI Taxonomy" id="936053"/>
    <lineage>
        <taxon>Eukaryota</taxon>
        <taxon>Fungi</taxon>
        <taxon>Fungi incertae sedis</taxon>
        <taxon>Mucoromycota</taxon>
        <taxon>Mucoromycotina</taxon>
        <taxon>Mucoromycetes</taxon>
        <taxon>Mucorales</taxon>
        <taxon>Mucorineae</taxon>
        <taxon>Rhizopodaceae</taxon>
        <taxon>Rhizopus</taxon>
    </lineage>
</organism>
<evidence type="ECO:0000313" key="2">
    <source>
        <dbReference type="Proteomes" id="UP000740926"/>
    </source>
</evidence>
<proteinExistence type="predicted"/>
<sequence>MRHHIAHPHRRADDLGVATQVDYPPRPVQRGQHRRHAGLQVAGYVVLDHPQAVPFGHLQDAEGIGHPDAGA</sequence>
<dbReference type="EMBL" id="JAANIU010015254">
    <property type="protein sequence ID" value="KAG1529405.1"/>
    <property type="molecule type" value="Genomic_DNA"/>
</dbReference>